<organism evidence="1 2">
    <name type="scientific">Oribacterium parvum</name>
    <dbReference type="NCBI Taxonomy" id="1501329"/>
    <lineage>
        <taxon>Bacteria</taxon>
        <taxon>Bacillati</taxon>
        <taxon>Bacillota</taxon>
        <taxon>Clostridia</taxon>
        <taxon>Lachnospirales</taxon>
        <taxon>Lachnospiraceae</taxon>
        <taxon>Oribacterium</taxon>
    </lineage>
</organism>
<evidence type="ECO:0008006" key="3">
    <source>
        <dbReference type="Google" id="ProtNLM"/>
    </source>
</evidence>
<evidence type="ECO:0000313" key="2">
    <source>
        <dbReference type="Proteomes" id="UP000709351"/>
    </source>
</evidence>
<dbReference type="EMBL" id="JABZRD010000097">
    <property type="protein sequence ID" value="MBF1283344.1"/>
    <property type="molecule type" value="Genomic_DNA"/>
</dbReference>
<dbReference type="AlphaFoldDB" id="A0A930DNR4"/>
<reference evidence="1" key="1">
    <citation type="submission" date="2020-04" db="EMBL/GenBank/DDBJ databases">
        <title>Deep metagenomics examines the oral microbiome during advanced dental caries in children, revealing novel taxa and co-occurrences with host molecules.</title>
        <authorList>
            <person name="Baker J.L."/>
            <person name="Morton J.T."/>
            <person name="Dinis M."/>
            <person name="Alvarez R."/>
            <person name="Tran N.C."/>
            <person name="Knight R."/>
            <person name="Edlund A."/>
        </authorList>
    </citation>
    <scope>NUCLEOTIDE SEQUENCE</scope>
    <source>
        <strain evidence="1">JCVI_24_bin.2</strain>
    </source>
</reference>
<name>A0A930DNR4_9FIRM</name>
<proteinExistence type="predicted"/>
<accession>A0A930DNR4</accession>
<evidence type="ECO:0000313" key="1">
    <source>
        <dbReference type="EMBL" id="MBF1283344.1"/>
    </source>
</evidence>
<sequence>MDIYISQPMEGREKAECDKELANVATALEKEYKNKRIGFFFRTCTDDRYLKMFDFFRNVFFLGESKAVYFVDGWEKDKLCRIEREICETFNLNIIKSK</sequence>
<gene>
    <name evidence="1" type="ORF">HXM93_02250</name>
</gene>
<protein>
    <recommendedName>
        <fullName evidence="3">DUF4406 domain-containing protein</fullName>
    </recommendedName>
</protein>
<comment type="caution">
    <text evidence="1">The sequence shown here is derived from an EMBL/GenBank/DDBJ whole genome shotgun (WGS) entry which is preliminary data.</text>
</comment>
<dbReference type="Proteomes" id="UP000709351">
    <property type="component" value="Unassembled WGS sequence"/>
</dbReference>